<evidence type="ECO:0000256" key="4">
    <source>
        <dbReference type="SAM" id="MobiDB-lite"/>
    </source>
</evidence>
<feature type="region of interest" description="Disordered" evidence="4">
    <location>
        <begin position="1"/>
        <end position="23"/>
    </location>
</feature>
<feature type="domain" description="Peptidase S33 tripeptidyl aminopeptidase-like C-terminal" evidence="6">
    <location>
        <begin position="432"/>
        <end position="531"/>
    </location>
</feature>
<dbReference type="EMBL" id="JANUGQ010000004">
    <property type="protein sequence ID" value="MCS0635495.1"/>
    <property type="molecule type" value="Genomic_DNA"/>
</dbReference>
<organism evidence="7 8">
    <name type="scientific">Streptomyces pyxinae</name>
    <dbReference type="NCBI Taxonomy" id="2970734"/>
    <lineage>
        <taxon>Bacteria</taxon>
        <taxon>Bacillati</taxon>
        <taxon>Actinomycetota</taxon>
        <taxon>Actinomycetes</taxon>
        <taxon>Kitasatosporales</taxon>
        <taxon>Streptomycetaceae</taxon>
        <taxon>Streptomyces</taxon>
    </lineage>
</organism>
<dbReference type="PANTHER" id="PTHR43248">
    <property type="entry name" value="2-SUCCINYL-6-HYDROXY-2,4-CYCLOHEXADIENE-1-CARBOXYLATE SYNTHASE"/>
    <property type="match status" value="1"/>
</dbReference>
<keyword evidence="2 5" id="KW-0732">Signal</keyword>
<dbReference type="RefSeq" id="WP_258786317.1">
    <property type="nucleotide sequence ID" value="NZ_JANUGQ010000004.1"/>
</dbReference>
<dbReference type="SUPFAM" id="SSF53474">
    <property type="entry name" value="alpha/beta-Hydrolases"/>
    <property type="match status" value="1"/>
</dbReference>
<dbReference type="Proteomes" id="UP001431313">
    <property type="component" value="Unassembled WGS sequence"/>
</dbReference>
<evidence type="ECO:0000256" key="1">
    <source>
        <dbReference type="ARBA" id="ARBA00010088"/>
    </source>
</evidence>
<dbReference type="InterPro" id="IPR029058">
    <property type="entry name" value="AB_hydrolase_fold"/>
</dbReference>
<gene>
    <name evidence="7" type="ORF">NX801_07450</name>
</gene>
<comment type="caution">
    <text evidence="7">The sequence shown here is derived from an EMBL/GenBank/DDBJ whole genome shotgun (WGS) entry which is preliminary data.</text>
</comment>
<proteinExistence type="inferred from homology"/>
<keyword evidence="8" id="KW-1185">Reference proteome</keyword>
<accession>A0ABT2CDK2</accession>
<feature type="signal peptide" evidence="5">
    <location>
        <begin position="1"/>
        <end position="44"/>
    </location>
</feature>
<dbReference type="InterPro" id="IPR013595">
    <property type="entry name" value="Pept_S33_TAP-like_C"/>
</dbReference>
<dbReference type="Gene3D" id="3.40.50.1820">
    <property type="entry name" value="alpha/beta hydrolase"/>
    <property type="match status" value="1"/>
</dbReference>
<protein>
    <submittedName>
        <fullName evidence="7">Alpha/beta hydrolase</fullName>
    </submittedName>
</protein>
<comment type="similarity">
    <text evidence="1">Belongs to the peptidase S33 family.</text>
</comment>
<evidence type="ECO:0000313" key="7">
    <source>
        <dbReference type="EMBL" id="MCS0635495.1"/>
    </source>
</evidence>
<evidence type="ECO:0000256" key="3">
    <source>
        <dbReference type="ARBA" id="ARBA00022801"/>
    </source>
</evidence>
<feature type="chain" id="PRO_5045681260" evidence="5">
    <location>
        <begin position="45"/>
        <end position="560"/>
    </location>
</feature>
<feature type="region of interest" description="Disordered" evidence="4">
    <location>
        <begin position="530"/>
        <end position="560"/>
    </location>
</feature>
<dbReference type="Pfam" id="PF08386">
    <property type="entry name" value="Abhydrolase_4"/>
    <property type="match status" value="1"/>
</dbReference>
<evidence type="ECO:0000313" key="8">
    <source>
        <dbReference type="Proteomes" id="UP001431313"/>
    </source>
</evidence>
<name>A0ABT2CDK2_9ACTN</name>
<feature type="compositionally biased region" description="Basic and acidic residues" evidence="4">
    <location>
        <begin position="535"/>
        <end position="546"/>
    </location>
</feature>
<evidence type="ECO:0000256" key="2">
    <source>
        <dbReference type="ARBA" id="ARBA00022729"/>
    </source>
</evidence>
<dbReference type="PANTHER" id="PTHR43248:SF29">
    <property type="entry name" value="TRIPEPTIDYL AMINOPEPTIDASE"/>
    <property type="match status" value="1"/>
</dbReference>
<dbReference type="InterPro" id="IPR051601">
    <property type="entry name" value="Serine_prot/Carboxylest_S33"/>
</dbReference>
<reference evidence="7" key="1">
    <citation type="submission" date="2022-08" db="EMBL/GenBank/DDBJ databases">
        <authorList>
            <person name="Somphong A."/>
            <person name="Phongsopitanun W."/>
        </authorList>
    </citation>
    <scope>NUCLEOTIDE SEQUENCE</scope>
    <source>
        <strain evidence="7">LP05-1</strain>
    </source>
</reference>
<evidence type="ECO:0000259" key="6">
    <source>
        <dbReference type="Pfam" id="PF08386"/>
    </source>
</evidence>
<sequence length="560" mass="59913">MRTPDPARRTTRPAPAPPPGPRRRLRTAAALTTALGSLAVSALAAAPAEGRAPGPAGEYGVAVAVRWATEAGIAFGPCPAAEELPAPVECGTVQVPLDYAAPDGRRISLTVSRVRAGGAPGDRQGALVFNPGGPGGSSMYFPLAAGLAAWKRLAAAYDFVGYAPRGVGRSAPISCQEPARTVEAPTPAVVRPSEAEKRERIERARAYARGCAERTGPALRHYTSLNNARDLEVLRAALGEPELTYLGASYGTYFGALYATLFPSRVRRMVFDSAVDPDPERIWYVNNLNQSLAFEQRWLDFKIWAARHDDTYRLGVSPGAVQASYEKAAARLAEEPAGGTVGPGELQAAMLSTGYHDRYWPRRAGALAEYLAGDPAKLIEQAAPDPSTAKEAENSTAVYTAVECNDAPWPEDWATWDRDNSRLAGAAPFETWSNAWLNLPCAYWPAPRQRPLEVRTGPGELPPVLILASERDAATPYEGAKELQRRLAGSVLVTERDAGNHGVSGGQNDCVDTYLEDYLLRGVTPVRRATCAPHPEPDPVSLDRRTVPGPEVPAGRTPAV</sequence>
<dbReference type="GO" id="GO:0016787">
    <property type="term" value="F:hydrolase activity"/>
    <property type="evidence" value="ECO:0007669"/>
    <property type="project" value="UniProtKB-KW"/>
</dbReference>
<evidence type="ECO:0000256" key="5">
    <source>
        <dbReference type="SAM" id="SignalP"/>
    </source>
</evidence>
<keyword evidence="3 7" id="KW-0378">Hydrolase</keyword>